<feature type="region of interest" description="Disordered" evidence="1">
    <location>
        <begin position="1"/>
        <end position="159"/>
    </location>
</feature>
<name>A0A9N7UXZ9_PLEPL</name>
<evidence type="ECO:0000256" key="1">
    <source>
        <dbReference type="SAM" id="MobiDB-lite"/>
    </source>
</evidence>
<dbReference type="AlphaFoldDB" id="A0A9N7UXZ9"/>
<evidence type="ECO:0000313" key="3">
    <source>
        <dbReference type="Proteomes" id="UP001153269"/>
    </source>
</evidence>
<sequence length="201" mass="20993">MRKVEDEKEGGGGKRSEQPIQTPVDGSGTGEKRAARQPLRGTQDGAGRCSRAEDGAGFCGYEAQQQLGGGPGLGARRRGARNQRRRCPPPLGQDPAQPPADFPPCFPSARRPNTPTGVPPRVRGNPDGKCATPAAQRGVRASGSAEASPSSPDWFDRFLLDPPSPSSRVPIAPLWPVPCSGGAAVLAAVCPLTHPHVSVQR</sequence>
<feature type="compositionally biased region" description="Basic and acidic residues" evidence="1">
    <location>
        <begin position="1"/>
        <end position="17"/>
    </location>
</feature>
<reference evidence="2" key="1">
    <citation type="submission" date="2020-03" db="EMBL/GenBank/DDBJ databases">
        <authorList>
            <person name="Weist P."/>
        </authorList>
    </citation>
    <scope>NUCLEOTIDE SEQUENCE</scope>
</reference>
<dbReference type="EMBL" id="CADEAL010002669">
    <property type="protein sequence ID" value="CAB1441607.1"/>
    <property type="molecule type" value="Genomic_DNA"/>
</dbReference>
<evidence type="ECO:0000313" key="2">
    <source>
        <dbReference type="EMBL" id="CAB1441607.1"/>
    </source>
</evidence>
<keyword evidence="3" id="KW-1185">Reference proteome</keyword>
<feature type="compositionally biased region" description="Pro residues" evidence="1">
    <location>
        <begin position="88"/>
        <end position="106"/>
    </location>
</feature>
<protein>
    <submittedName>
        <fullName evidence="2">Uncharacterized protein</fullName>
    </submittedName>
</protein>
<organism evidence="2 3">
    <name type="scientific">Pleuronectes platessa</name>
    <name type="common">European plaice</name>
    <dbReference type="NCBI Taxonomy" id="8262"/>
    <lineage>
        <taxon>Eukaryota</taxon>
        <taxon>Metazoa</taxon>
        <taxon>Chordata</taxon>
        <taxon>Craniata</taxon>
        <taxon>Vertebrata</taxon>
        <taxon>Euteleostomi</taxon>
        <taxon>Actinopterygii</taxon>
        <taxon>Neopterygii</taxon>
        <taxon>Teleostei</taxon>
        <taxon>Neoteleostei</taxon>
        <taxon>Acanthomorphata</taxon>
        <taxon>Carangaria</taxon>
        <taxon>Pleuronectiformes</taxon>
        <taxon>Pleuronectoidei</taxon>
        <taxon>Pleuronectidae</taxon>
        <taxon>Pleuronectes</taxon>
    </lineage>
</organism>
<feature type="compositionally biased region" description="Low complexity" evidence="1">
    <location>
        <begin position="141"/>
        <end position="152"/>
    </location>
</feature>
<dbReference type="Proteomes" id="UP001153269">
    <property type="component" value="Unassembled WGS sequence"/>
</dbReference>
<gene>
    <name evidence="2" type="ORF">PLEPLA_LOCUS29368</name>
</gene>
<accession>A0A9N7UXZ9</accession>
<proteinExistence type="predicted"/>
<feature type="compositionally biased region" description="Basic residues" evidence="1">
    <location>
        <begin position="75"/>
        <end position="87"/>
    </location>
</feature>
<comment type="caution">
    <text evidence="2">The sequence shown here is derived from an EMBL/GenBank/DDBJ whole genome shotgun (WGS) entry which is preliminary data.</text>
</comment>